<dbReference type="PROSITE" id="PS00562">
    <property type="entry name" value="CBM1_1"/>
    <property type="match status" value="1"/>
</dbReference>
<dbReference type="GO" id="GO:0030248">
    <property type="term" value="F:cellulose binding"/>
    <property type="evidence" value="ECO:0007669"/>
    <property type="project" value="InterPro"/>
</dbReference>
<protein>
    <recommendedName>
        <fullName evidence="3">CBM1 domain-containing protein</fullName>
    </recommendedName>
</protein>
<dbReference type="PROSITE" id="PS51164">
    <property type="entry name" value="CBM1_2"/>
    <property type="match status" value="2"/>
</dbReference>
<proteinExistence type="predicted"/>
<feature type="domain" description="CBM1" evidence="3">
    <location>
        <begin position="84"/>
        <end position="120"/>
    </location>
</feature>
<keyword evidence="5" id="KW-1185">Reference proteome</keyword>
<dbReference type="AlphaFoldDB" id="A0AB34KIV8"/>
<evidence type="ECO:0000256" key="2">
    <source>
        <dbReference type="SAM" id="SignalP"/>
    </source>
</evidence>
<evidence type="ECO:0000313" key="5">
    <source>
        <dbReference type="Proteomes" id="UP000803884"/>
    </source>
</evidence>
<dbReference type="Proteomes" id="UP000803884">
    <property type="component" value="Unassembled WGS sequence"/>
</dbReference>
<reference evidence="4 5" key="1">
    <citation type="journal article" date="2020" name="Microbiol. Resour. Announc.">
        <title>Draft Genome Sequence of a Cladosporium Species Isolated from the Mesophotic Ascidian Didemnum maculosum.</title>
        <authorList>
            <person name="Gioti A."/>
            <person name="Siaperas R."/>
            <person name="Nikolaivits E."/>
            <person name="Le Goff G."/>
            <person name="Ouazzani J."/>
            <person name="Kotoulas G."/>
            <person name="Topakas E."/>
        </authorList>
    </citation>
    <scope>NUCLEOTIDE SEQUENCE [LARGE SCALE GENOMIC DNA]</scope>
    <source>
        <strain evidence="4 5">TM138-S3</strain>
    </source>
</reference>
<organism evidence="4 5">
    <name type="scientific">Cladosporium halotolerans</name>
    <dbReference type="NCBI Taxonomy" id="1052096"/>
    <lineage>
        <taxon>Eukaryota</taxon>
        <taxon>Fungi</taxon>
        <taxon>Dikarya</taxon>
        <taxon>Ascomycota</taxon>
        <taxon>Pezizomycotina</taxon>
        <taxon>Dothideomycetes</taxon>
        <taxon>Dothideomycetidae</taxon>
        <taxon>Cladosporiales</taxon>
        <taxon>Cladosporiaceae</taxon>
        <taxon>Cladosporium</taxon>
    </lineage>
</organism>
<dbReference type="InterPro" id="IPR035971">
    <property type="entry name" value="CBD_sf"/>
</dbReference>
<comment type="caution">
    <text evidence="4">The sequence shown here is derived from an EMBL/GenBank/DDBJ whole genome shotgun (WGS) entry which is preliminary data.</text>
</comment>
<dbReference type="GO" id="GO:0005576">
    <property type="term" value="C:extracellular region"/>
    <property type="evidence" value="ECO:0007669"/>
    <property type="project" value="InterPro"/>
</dbReference>
<dbReference type="RefSeq" id="XP_069227072.1">
    <property type="nucleotide sequence ID" value="XM_069375990.1"/>
</dbReference>
<dbReference type="GO" id="GO:0005975">
    <property type="term" value="P:carbohydrate metabolic process"/>
    <property type="evidence" value="ECO:0007669"/>
    <property type="project" value="InterPro"/>
</dbReference>
<evidence type="ECO:0000259" key="3">
    <source>
        <dbReference type="PROSITE" id="PS51164"/>
    </source>
</evidence>
<evidence type="ECO:0000256" key="1">
    <source>
        <dbReference type="ARBA" id="ARBA00022729"/>
    </source>
</evidence>
<feature type="domain" description="CBM1" evidence="3">
    <location>
        <begin position="43"/>
        <end position="79"/>
    </location>
</feature>
<gene>
    <name evidence="4" type="ORF">WHR41_07385</name>
</gene>
<name>A0AB34KIV8_9PEZI</name>
<feature type="chain" id="PRO_5044346594" description="CBM1 domain-containing protein" evidence="2">
    <location>
        <begin position="20"/>
        <end position="122"/>
    </location>
</feature>
<keyword evidence="1 2" id="KW-0732">Signal</keyword>
<dbReference type="InterPro" id="IPR000254">
    <property type="entry name" value="CBD"/>
</dbReference>
<sequence>MQYSTLTPFMLALASLGLAAENFQGSACITPSQPDRKVEAYPSIQTQWGQCGGKDYDGPTKCSNGWSCKKQNAWYSQCMEGPADIQTLYGQCGGKDYEGPTKCAAPATCKKQDEYYSQCLSS</sequence>
<dbReference type="Pfam" id="PF00734">
    <property type="entry name" value="CBM_1"/>
    <property type="match status" value="2"/>
</dbReference>
<dbReference type="SUPFAM" id="SSF57180">
    <property type="entry name" value="Cellulose-binding domain"/>
    <property type="match status" value="2"/>
</dbReference>
<accession>A0AB34KIV8</accession>
<feature type="signal peptide" evidence="2">
    <location>
        <begin position="1"/>
        <end position="19"/>
    </location>
</feature>
<dbReference type="GeneID" id="96008828"/>
<dbReference type="SMART" id="SM00236">
    <property type="entry name" value="fCBD"/>
    <property type="match status" value="2"/>
</dbReference>
<dbReference type="EMBL" id="JAAQHG020000030">
    <property type="protein sequence ID" value="KAL1583966.1"/>
    <property type="molecule type" value="Genomic_DNA"/>
</dbReference>
<evidence type="ECO:0000313" key="4">
    <source>
        <dbReference type="EMBL" id="KAL1583966.1"/>
    </source>
</evidence>